<dbReference type="Gene3D" id="1.10.10.60">
    <property type="entry name" value="Homeodomain-like"/>
    <property type="match status" value="4"/>
</dbReference>
<dbReference type="PROSITE" id="PS51294">
    <property type="entry name" value="HTH_MYB"/>
    <property type="match status" value="3"/>
</dbReference>
<dbReference type="SMART" id="SM00717">
    <property type="entry name" value="SANT"/>
    <property type="match status" value="4"/>
</dbReference>
<keyword evidence="1" id="KW-0677">Repeat</keyword>
<protein>
    <submittedName>
        <fullName evidence="11">SNPC4 protein</fullName>
    </submittedName>
</protein>
<feature type="domain" description="HTH myb-type" evidence="10">
    <location>
        <begin position="364"/>
        <end position="415"/>
    </location>
</feature>
<feature type="region of interest" description="Disordered" evidence="7">
    <location>
        <begin position="698"/>
        <end position="736"/>
    </location>
</feature>
<dbReference type="GO" id="GO:0042796">
    <property type="term" value="P:snRNA transcription by RNA polymerase III"/>
    <property type="evidence" value="ECO:0007669"/>
    <property type="project" value="TreeGrafter"/>
</dbReference>
<evidence type="ECO:0000256" key="2">
    <source>
        <dbReference type="ARBA" id="ARBA00023015"/>
    </source>
</evidence>
<dbReference type="EMBL" id="JAAWVO010051032">
    <property type="protein sequence ID" value="MBN3320149.1"/>
    <property type="molecule type" value="Genomic_DNA"/>
</dbReference>
<sequence>MNLVYQEVIEEKLVELERMLSENREQQNEILIEVSGASVPKPTSNDLPPMKLHLGSFLKPYFRDKSTGLGPPANPETREKMSQGMKTFEDLTAKRWLPWHKALLHSAVVNDSRKRLQQPKLFKIEYMTQKLQKAENMEKQILEKQIEQAEREIDAINEMSDEQLVGSRLGEHDWEKISNIDFEGMHKADDIKRYWQNYGHPSINKSSWKEDEIESLKEIAAKYNCCDWEKIAEELKTNRTAYMCLQAYQLYINKGLRKKFWTKEEDQMLKDLVEKMRIGSYIPYTQISYFMEGREASQLVYRWTQSLDPSLRKGPWTKAEDEMLLRAVAKYGTRDWWKIRDEVPGRSDTQCRDRYLDSLSEDVKKGKWSPDEEQKLIMLVEKYGVGRWAKIASEIENRVDCQCLQKWKLLTRPKRRQPKKMEPTQRKRKRRRHSSMKWKPPSSEFEDSDEWGAASSDPEKSDSQEDRESEVSEEKDEYHMPSIDLWIPTEPKRADDTQLLWKPTVMSKSEKKNRPPPHSTPAHSSDPQHVAGPTTTTVIGDVQQVSSSKTNTSSALLEETSQSGNKMLKVTYNQVRNLLRSKTKFQHTVTRTKKPLQKKKAEAEEALQKSQSTKSLAKMGKQVQNSTLNEKLLIAVTPWVGNVLMPADLDRQHKRREADVIREKAEDIGLTSTPVFTLLIKVLHIDAEGCKKVIEERNKMEPSNNKSASKVLGEERLGLVGQGPQGRAKPEWRSGH</sequence>
<dbReference type="InterPro" id="IPR001005">
    <property type="entry name" value="SANT/Myb"/>
</dbReference>
<evidence type="ECO:0000256" key="7">
    <source>
        <dbReference type="SAM" id="MobiDB-lite"/>
    </source>
</evidence>
<dbReference type="PANTHER" id="PTHR46621:SF1">
    <property type="entry name" value="SNRNA-ACTIVATING PROTEIN COMPLEX SUBUNIT 4"/>
    <property type="match status" value="1"/>
</dbReference>
<dbReference type="GO" id="GO:0019185">
    <property type="term" value="C:snRNA-activating protein complex"/>
    <property type="evidence" value="ECO:0007669"/>
    <property type="project" value="TreeGrafter"/>
</dbReference>
<gene>
    <name evidence="11" type="primary">Snapc4</name>
    <name evidence="11" type="ORF">GTO95_0002628</name>
</gene>
<feature type="domain" description="HTH myb-type" evidence="10">
    <location>
        <begin position="200"/>
        <end position="256"/>
    </location>
</feature>
<keyword evidence="2" id="KW-0805">Transcription regulation</keyword>
<feature type="coiled-coil region" evidence="6">
    <location>
        <begin position="127"/>
        <end position="162"/>
    </location>
</feature>
<dbReference type="GO" id="GO:0042795">
    <property type="term" value="P:snRNA transcription by RNA polymerase II"/>
    <property type="evidence" value="ECO:0007669"/>
    <property type="project" value="TreeGrafter"/>
</dbReference>
<evidence type="ECO:0000256" key="6">
    <source>
        <dbReference type="SAM" id="Coils"/>
    </source>
</evidence>
<dbReference type="Proteomes" id="UP000736164">
    <property type="component" value="Unassembled WGS sequence"/>
</dbReference>
<dbReference type="SUPFAM" id="SSF46689">
    <property type="entry name" value="Homeodomain-like"/>
    <property type="match status" value="3"/>
</dbReference>
<organism evidence="11 12">
    <name type="scientific">Atractosteus spatula</name>
    <name type="common">Alligator gar</name>
    <name type="synonym">Lepisosteus spatula</name>
    <dbReference type="NCBI Taxonomy" id="7917"/>
    <lineage>
        <taxon>Eukaryota</taxon>
        <taxon>Metazoa</taxon>
        <taxon>Chordata</taxon>
        <taxon>Craniata</taxon>
        <taxon>Vertebrata</taxon>
        <taxon>Euteleostomi</taxon>
        <taxon>Actinopterygii</taxon>
        <taxon>Neopterygii</taxon>
        <taxon>Holostei</taxon>
        <taxon>Semionotiformes</taxon>
        <taxon>Lepisosteidae</taxon>
        <taxon>Atractosteus</taxon>
    </lineage>
</organism>
<dbReference type="InterPro" id="IPR009057">
    <property type="entry name" value="Homeodomain-like_sf"/>
</dbReference>
<dbReference type="PROSITE" id="PS50090">
    <property type="entry name" value="MYB_LIKE"/>
    <property type="match status" value="4"/>
</dbReference>
<keyword evidence="5" id="KW-0539">Nucleus</keyword>
<dbReference type="GO" id="GO:0000978">
    <property type="term" value="F:RNA polymerase II cis-regulatory region sequence-specific DNA binding"/>
    <property type="evidence" value="ECO:0007669"/>
    <property type="project" value="TreeGrafter"/>
</dbReference>
<evidence type="ECO:0000259" key="10">
    <source>
        <dbReference type="PROSITE" id="PS51294"/>
    </source>
</evidence>
<dbReference type="GO" id="GO:0001006">
    <property type="term" value="F:RNA polymerase III type 3 promoter sequence-specific DNA binding"/>
    <property type="evidence" value="ECO:0007669"/>
    <property type="project" value="TreeGrafter"/>
</dbReference>
<feature type="compositionally biased region" description="Polar residues" evidence="7">
    <location>
        <begin position="521"/>
        <end position="534"/>
    </location>
</feature>
<feature type="compositionally biased region" description="Basic and acidic residues" evidence="7">
    <location>
        <begin position="457"/>
        <end position="479"/>
    </location>
</feature>
<feature type="domain" description="Myb-like" evidence="8">
    <location>
        <begin position="360"/>
        <end position="411"/>
    </location>
</feature>
<feature type="region of interest" description="Disordered" evidence="7">
    <location>
        <begin position="412"/>
        <end position="491"/>
    </location>
</feature>
<feature type="domain" description="Myb-like" evidence="8">
    <location>
        <begin position="308"/>
        <end position="359"/>
    </location>
</feature>
<dbReference type="FunFam" id="1.10.10.60:FF:000314">
    <property type="entry name" value="Small nuclear RNA-activating complex, polypeptide 4"/>
    <property type="match status" value="1"/>
</dbReference>
<evidence type="ECO:0000256" key="1">
    <source>
        <dbReference type="ARBA" id="ARBA00022737"/>
    </source>
</evidence>
<feature type="compositionally biased region" description="Basic residues" evidence="7">
    <location>
        <begin position="426"/>
        <end position="436"/>
    </location>
</feature>
<evidence type="ECO:0000313" key="12">
    <source>
        <dbReference type="Proteomes" id="UP000736164"/>
    </source>
</evidence>
<comment type="caution">
    <text evidence="11">The sequence shown here is derived from an EMBL/GenBank/DDBJ whole genome shotgun (WGS) entry which is preliminary data.</text>
</comment>
<evidence type="ECO:0000259" key="8">
    <source>
        <dbReference type="PROSITE" id="PS50090"/>
    </source>
</evidence>
<evidence type="ECO:0000256" key="4">
    <source>
        <dbReference type="ARBA" id="ARBA00023163"/>
    </source>
</evidence>
<feature type="domain" description="SANT" evidence="9">
    <location>
        <begin position="311"/>
        <end position="363"/>
    </location>
</feature>
<feature type="non-terminal residue" evidence="11">
    <location>
        <position position="1"/>
    </location>
</feature>
<dbReference type="Pfam" id="PF00249">
    <property type="entry name" value="Myb_DNA-binding"/>
    <property type="match status" value="3"/>
</dbReference>
<dbReference type="PROSITE" id="PS51293">
    <property type="entry name" value="SANT"/>
    <property type="match status" value="1"/>
</dbReference>
<reference evidence="11" key="1">
    <citation type="journal article" date="2021" name="Cell">
        <title>Tracing the genetic footprints of vertebrate landing in non-teleost ray-finned fishes.</title>
        <authorList>
            <person name="Bi X."/>
            <person name="Wang K."/>
            <person name="Yang L."/>
            <person name="Pan H."/>
            <person name="Jiang H."/>
            <person name="Wei Q."/>
            <person name="Fang M."/>
            <person name="Yu H."/>
            <person name="Zhu C."/>
            <person name="Cai Y."/>
            <person name="He Y."/>
            <person name="Gan X."/>
            <person name="Zeng H."/>
            <person name="Yu D."/>
            <person name="Zhu Y."/>
            <person name="Jiang H."/>
            <person name="Qiu Q."/>
            <person name="Yang H."/>
            <person name="Zhang Y.E."/>
            <person name="Wang W."/>
            <person name="Zhu M."/>
            <person name="He S."/>
            <person name="Zhang G."/>
        </authorList>
    </citation>
    <scope>NUCLEOTIDE SEQUENCE</scope>
    <source>
        <strain evidence="11">Allg_001</strain>
    </source>
</reference>
<keyword evidence="3" id="KW-0238">DNA-binding</keyword>
<feature type="region of interest" description="Disordered" evidence="7">
    <location>
        <begin position="505"/>
        <end position="534"/>
    </location>
</feature>
<dbReference type="InterPro" id="IPR051575">
    <property type="entry name" value="Myb-like_DNA-bd"/>
</dbReference>
<dbReference type="CDD" id="cd00167">
    <property type="entry name" value="SANT"/>
    <property type="match status" value="3"/>
</dbReference>
<dbReference type="FunFam" id="1.10.10.60:FF:000321">
    <property type="entry name" value="Small nuclear RNA-activating complex, polypeptide 4"/>
    <property type="match status" value="1"/>
</dbReference>
<name>A0A8J7TE54_ATRSP</name>
<evidence type="ECO:0000313" key="11">
    <source>
        <dbReference type="EMBL" id="MBN3320149.1"/>
    </source>
</evidence>
<proteinExistence type="predicted"/>
<feature type="non-terminal residue" evidence="11">
    <location>
        <position position="736"/>
    </location>
</feature>
<feature type="domain" description="HTH myb-type" evidence="10">
    <location>
        <begin position="308"/>
        <end position="363"/>
    </location>
</feature>
<dbReference type="InterPro" id="IPR017884">
    <property type="entry name" value="SANT_dom"/>
</dbReference>
<evidence type="ECO:0000256" key="5">
    <source>
        <dbReference type="ARBA" id="ARBA00023242"/>
    </source>
</evidence>
<evidence type="ECO:0000256" key="3">
    <source>
        <dbReference type="ARBA" id="ARBA00023125"/>
    </source>
</evidence>
<evidence type="ECO:0000259" key="9">
    <source>
        <dbReference type="PROSITE" id="PS51293"/>
    </source>
</evidence>
<dbReference type="AlphaFoldDB" id="A0A8J7TE54"/>
<dbReference type="PANTHER" id="PTHR46621">
    <property type="entry name" value="SNRNA-ACTIVATING PROTEIN COMPLEX SUBUNIT 4"/>
    <property type="match status" value="1"/>
</dbReference>
<feature type="domain" description="Myb-like" evidence="8">
    <location>
        <begin position="253"/>
        <end position="307"/>
    </location>
</feature>
<feature type="domain" description="Myb-like" evidence="8">
    <location>
        <begin position="200"/>
        <end position="252"/>
    </location>
</feature>
<accession>A0A8J7TE54</accession>
<keyword evidence="12" id="KW-1185">Reference proteome</keyword>
<keyword evidence="4" id="KW-0804">Transcription</keyword>
<keyword evidence="6" id="KW-0175">Coiled coil</keyword>
<dbReference type="InterPro" id="IPR017930">
    <property type="entry name" value="Myb_dom"/>
</dbReference>